<comment type="caution">
    <text evidence="2">The sequence shown here is derived from an EMBL/GenBank/DDBJ whole genome shotgun (WGS) entry which is preliminary data.</text>
</comment>
<dbReference type="Proteomes" id="UP001225596">
    <property type="component" value="Unassembled WGS sequence"/>
</dbReference>
<keyword evidence="3" id="KW-1185">Reference proteome</keyword>
<keyword evidence="1" id="KW-1133">Transmembrane helix</keyword>
<evidence type="ECO:0000313" key="3">
    <source>
        <dbReference type="Proteomes" id="UP001225596"/>
    </source>
</evidence>
<keyword evidence="1" id="KW-0812">Transmembrane</keyword>
<keyword evidence="1" id="KW-0472">Membrane</keyword>
<evidence type="ECO:0000313" key="2">
    <source>
        <dbReference type="EMBL" id="MDQ9170903.1"/>
    </source>
</evidence>
<evidence type="ECO:0000256" key="1">
    <source>
        <dbReference type="SAM" id="Phobius"/>
    </source>
</evidence>
<accession>A0ABU1BRI7</accession>
<dbReference type="RefSeq" id="WP_338436841.1">
    <property type="nucleotide sequence ID" value="NZ_JAUYVH010000006.1"/>
</dbReference>
<dbReference type="EMBL" id="JAUYVH010000006">
    <property type="protein sequence ID" value="MDQ9170903.1"/>
    <property type="molecule type" value="Genomic_DNA"/>
</dbReference>
<reference evidence="2 3" key="1">
    <citation type="submission" date="2023-08" db="EMBL/GenBank/DDBJ databases">
        <title>Oxalobacteraceae gen .nov., isolated from river sludge outside the plant.</title>
        <authorList>
            <person name="Zhao S.Y."/>
        </authorList>
    </citation>
    <scope>NUCLEOTIDE SEQUENCE [LARGE SCALE GENOMIC DNA]</scope>
    <source>
        <strain evidence="2 3">R-40</strain>
    </source>
</reference>
<organism evidence="2 3">
    <name type="scientific">Keguizhuia sedimenti</name>
    <dbReference type="NCBI Taxonomy" id="3064264"/>
    <lineage>
        <taxon>Bacteria</taxon>
        <taxon>Pseudomonadati</taxon>
        <taxon>Pseudomonadota</taxon>
        <taxon>Betaproteobacteria</taxon>
        <taxon>Burkholderiales</taxon>
        <taxon>Oxalobacteraceae</taxon>
        <taxon>Keguizhuia</taxon>
    </lineage>
</organism>
<protein>
    <submittedName>
        <fullName evidence="2">Uncharacterized protein</fullName>
    </submittedName>
</protein>
<sequence length="99" mass="11313">MSKFLFLAGLSLASFALFLHSMDPVEFLRKAIFSPRDAFQTVYGYVQTVVFWISAGFMTAGIAGILVIVFQRWRTKHFFSRVSAQQTDACDGEENWMFL</sequence>
<name>A0ABU1BRI7_9BURK</name>
<proteinExistence type="predicted"/>
<gene>
    <name evidence="2" type="ORF">Q8A64_10825</name>
</gene>
<feature type="transmembrane region" description="Helical" evidence="1">
    <location>
        <begin position="51"/>
        <end position="70"/>
    </location>
</feature>